<feature type="compositionally biased region" description="Acidic residues" evidence="4">
    <location>
        <begin position="857"/>
        <end position="866"/>
    </location>
</feature>
<dbReference type="GO" id="GO:0006974">
    <property type="term" value="P:DNA damage response"/>
    <property type="evidence" value="ECO:0007669"/>
    <property type="project" value="EnsemblMetazoa"/>
</dbReference>
<feature type="compositionally biased region" description="Basic and acidic residues" evidence="4">
    <location>
        <begin position="1014"/>
        <end position="1028"/>
    </location>
</feature>
<dbReference type="Proteomes" id="UP000005237">
    <property type="component" value="Unassembled WGS sequence"/>
</dbReference>
<dbReference type="GO" id="GO:0042742">
    <property type="term" value="P:defense response to bacterium"/>
    <property type="evidence" value="ECO:0007669"/>
    <property type="project" value="EnsemblMetazoa"/>
</dbReference>
<feature type="compositionally biased region" description="Basic and acidic residues" evidence="4">
    <location>
        <begin position="1066"/>
        <end position="1088"/>
    </location>
</feature>
<evidence type="ECO:0000313" key="7">
    <source>
        <dbReference type="EnsemblMetazoa" id="CJA13500.1"/>
    </source>
</evidence>
<keyword evidence="8" id="KW-1185">Reference proteome</keyword>
<feature type="domain" description="PP4R3 EVH1-like" evidence="6">
    <location>
        <begin position="184"/>
        <end position="286"/>
    </location>
</feature>
<organism evidence="7 8">
    <name type="scientific">Caenorhabditis japonica</name>
    <dbReference type="NCBI Taxonomy" id="281687"/>
    <lineage>
        <taxon>Eukaryota</taxon>
        <taxon>Metazoa</taxon>
        <taxon>Ecdysozoa</taxon>
        <taxon>Nematoda</taxon>
        <taxon>Chromadorea</taxon>
        <taxon>Rhabditida</taxon>
        <taxon>Rhabditina</taxon>
        <taxon>Rhabditomorpha</taxon>
        <taxon>Rhabditoidea</taxon>
        <taxon>Rhabditidae</taxon>
        <taxon>Peloderinae</taxon>
        <taxon>Caenorhabditis</taxon>
    </lineage>
</organism>
<feature type="compositionally biased region" description="Basic and acidic residues" evidence="4">
    <location>
        <begin position="151"/>
        <end position="168"/>
    </location>
</feature>
<dbReference type="GO" id="GO:0009411">
    <property type="term" value="P:response to UV"/>
    <property type="evidence" value="ECO:0007669"/>
    <property type="project" value="EnsemblMetazoa"/>
</dbReference>
<keyword evidence="3" id="KW-0539">Nucleus</keyword>
<evidence type="ECO:0000259" key="5">
    <source>
        <dbReference type="Pfam" id="PF04802"/>
    </source>
</evidence>
<name>A0A8R1HW38_CAEJA</name>
<evidence type="ECO:0000256" key="1">
    <source>
        <dbReference type="ARBA" id="ARBA00004123"/>
    </source>
</evidence>
<evidence type="ECO:0000259" key="6">
    <source>
        <dbReference type="Pfam" id="PF22972"/>
    </source>
</evidence>
<feature type="compositionally biased region" description="Basic and acidic residues" evidence="4">
    <location>
        <begin position="98"/>
        <end position="111"/>
    </location>
</feature>
<dbReference type="GO" id="GO:0072542">
    <property type="term" value="F:protein phosphatase activator activity"/>
    <property type="evidence" value="ECO:0007669"/>
    <property type="project" value="TreeGrafter"/>
</dbReference>
<evidence type="ECO:0000313" key="8">
    <source>
        <dbReference type="Proteomes" id="UP000005237"/>
    </source>
</evidence>
<feature type="compositionally biased region" description="Acidic residues" evidence="4">
    <location>
        <begin position="112"/>
        <end position="121"/>
    </location>
</feature>
<dbReference type="GO" id="GO:1904290">
    <property type="term" value="P:negative regulation of mitotic DNA damage checkpoint"/>
    <property type="evidence" value="ECO:0007669"/>
    <property type="project" value="EnsemblMetazoa"/>
</dbReference>
<dbReference type="InterPro" id="IPR011993">
    <property type="entry name" value="PH-like_dom_sf"/>
</dbReference>
<evidence type="ECO:0000256" key="2">
    <source>
        <dbReference type="ARBA" id="ARBA00008809"/>
    </source>
</evidence>
<comment type="similarity">
    <text evidence="2">Belongs to the SMEK family.</text>
</comment>
<feature type="compositionally biased region" description="Basic and acidic residues" evidence="4">
    <location>
        <begin position="63"/>
        <end position="90"/>
    </location>
</feature>
<feature type="region of interest" description="Disordered" evidence="4">
    <location>
        <begin position="934"/>
        <end position="1101"/>
    </location>
</feature>
<dbReference type="Pfam" id="PF04802">
    <property type="entry name" value="PP4R3"/>
    <property type="match status" value="1"/>
</dbReference>
<dbReference type="SUPFAM" id="SSF48371">
    <property type="entry name" value="ARM repeat"/>
    <property type="match status" value="1"/>
</dbReference>
<feature type="compositionally biased region" description="Basic and acidic residues" evidence="4">
    <location>
        <begin position="873"/>
        <end position="894"/>
    </location>
</feature>
<comment type="subcellular location">
    <subcellularLocation>
        <location evidence="1">Nucleus</location>
    </subcellularLocation>
</comment>
<dbReference type="EnsemblMetazoa" id="CJA13500.1">
    <property type="protein sequence ID" value="CJA13500.1"/>
    <property type="gene ID" value="WBGene00132704"/>
</dbReference>
<feature type="compositionally biased region" description="Polar residues" evidence="4">
    <location>
        <begin position="967"/>
        <end position="980"/>
    </location>
</feature>
<feature type="compositionally biased region" description="Basic and acidic residues" evidence="4">
    <location>
        <begin position="24"/>
        <end position="34"/>
    </location>
</feature>
<feature type="compositionally biased region" description="Basic and acidic residues" evidence="4">
    <location>
        <begin position="827"/>
        <end position="839"/>
    </location>
</feature>
<dbReference type="InterPro" id="IPR016024">
    <property type="entry name" value="ARM-type_fold"/>
</dbReference>
<dbReference type="Gene3D" id="2.30.29.30">
    <property type="entry name" value="Pleckstrin-homology domain (PH domain)/Phosphotyrosine-binding domain (PTB)"/>
    <property type="match status" value="1"/>
</dbReference>
<reference evidence="8" key="1">
    <citation type="submission" date="2010-08" db="EMBL/GenBank/DDBJ databases">
        <authorList>
            <consortium name="Caenorhabditis japonica Sequencing Consortium"/>
            <person name="Wilson R.K."/>
        </authorList>
    </citation>
    <scope>NUCLEOTIDE SEQUENCE [LARGE SCALE GENOMIC DNA]</scope>
    <source>
        <strain evidence="8">DF5081</strain>
    </source>
</reference>
<sequence length="1101" mass="125322">MSDTSGAPDDPKLNGIGSHVSANQEKDTELDVKMEVVTAETASDEVEEKQDAQEMDVPEKDDETLGVKEEIREEENHLDEEKNETKRTENAEEEKEEQTEKYSESFKKEIKENDDEDDVDDVERKKEEEEEEVGEQNGGLTKKKESPKRKEKIEKEGKENSPSEKLTNRDHILDHIDFKRDATNRVKLYVLCDQRIWEDRGTGHVVTYHLTPEDGSPSNAGNTMVLVRLEGHNKNMLESRILMDTVYQKQQETLIVWSETDVMDLALSFQEKSGCEELWQKICEVQGRDPGDADATYDDGDDSDVGELHPTASRLSLPPIEIGRLSELDALLHMHLSSNNGREKMTNAIENDNVVHKLCEVFRMCEDIEHTEGLRTFYSIVKNLFMLNRNVVIEMLLDDRYIKEVIGMFEFDPAYKHPRNHREFVYKKAKFRHVVNISSEELRDKIHRLYRAQYIQDACLPSLGLFEENLLSTLGSHIFFCRVDIVSMLQKDKKAMRELFGQLKCAETEVLRRRDLALFLKEMISLSTSIPTNGPATTKETFFKLQLQNMFSNDIMDSLEPCFSSPDHETRAVMVDVLKTMVDSNAQMVRDFLLKQAKEKSANADVLMNKMISHLLTDIDVHLTSGSELIMIMKTLLDPETMTTVKSERSDFLHLFYQRCLDTLLKPLLDNVNGGIIKRDDYVSANRLSVILRFLTFCVEHHSFSMRQRCVSNDLLNKALVLLKSKHAFLVLSSLKMLQKVVSVKDEKYIRYIVREKVLDPVMDCFRKNCNRYNVVNSAVLHLFDYVKSEDIRPLIKYVVENHMDIIDSVNYVKTFKEIKIRYDQHRDREETMSVRSEDNSSLASPRSVRKDRNEDQWFDEDEDLEVGTMMESIEKDSATVSPKKEENGQRKTGMEPMFPSLLKRKNAFDEDEAPVFGGGSAIVLNHTEKKIVIKVNNDRSSPHTPSPNSSPRASSSPGPSRDDEVTSSMNSATKETSPAPTVKSLVDYDESDDSDDELPSPDAVPSSSTGSPESDKEKTPTDGKKVNSPDYNDVSSTSNEEKEENRAMTAVIANGETPIPSGGELSRKRTSDGLDPTDVKRSRKDETNENAAATATVSQA</sequence>
<protein>
    <submittedName>
        <fullName evidence="7">SMK-1 domain-containing protein</fullName>
    </submittedName>
</protein>
<feature type="region of interest" description="Disordered" evidence="4">
    <location>
        <begin position="827"/>
        <end position="899"/>
    </location>
</feature>
<reference evidence="7" key="2">
    <citation type="submission" date="2022-06" db="UniProtKB">
        <authorList>
            <consortium name="EnsemblMetazoa"/>
        </authorList>
    </citation>
    <scope>IDENTIFICATION</scope>
    <source>
        <strain evidence="7">DF5081</strain>
    </source>
</reference>
<dbReference type="InterPro" id="IPR006887">
    <property type="entry name" value="P4R3-like_central_dom"/>
</dbReference>
<evidence type="ECO:0000256" key="3">
    <source>
        <dbReference type="ARBA" id="ARBA00023242"/>
    </source>
</evidence>
<dbReference type="SUPFAM" id="SSF50729">
    <property type="entry name" value="PH domain-like"/>
    <property type="match status" value="1"/>
</dbReference>
<dbReference type="FunFam" id="2.30.29.30:FF:000051">
    <property type="entry name" value="Serine/threonine-protein phosphatase 4 regulatory subunit 3B"/>
    <property type="match status" value="1"/>
</dbReference>
<feature type="compositionally biased region" description="Low complexity" evidence="4">
    <location>
        <begin position="943"/>
        <end position="960"/>
    </location>
</feature>
<dbReference type="InterPro" id="IPR051137">
    <property type="entry name" value="PP4R3-like"/>
</dbReference>
<proteinExistence type="inferred from homology"/>
<dbReference type="PANTHER" id="PTHR23318">
    <property type="entry name" value="ATP SYNTHASE GAMMA-RELATED"/>
    <property type="match status" value="1"/>
</dbReference>
<feature type="domain" description="Serine/threonine-protein phosphatase 4 regulatory subunit 3-like central" evidence="5">
    <location>
        <begin position="330"/>
        <end position="825"/>
    </location>
</feature>
<dbReference type="GO" id="GO:0010165">
    <property type="term" value="P:response to X-ray"/>
    <property type="evidence" value="ECO:0007669"/>
    <property type="project" value="EnsemblMetazoa"/>
</dbReference>
<feature type="compositionally biased region" description="Acidic residues" evidence="4">
    <location>
        <begin position="988"/>
        <end position="1000"/>
    </location>
</feature>
<evidence type="ECO:0000256" key="4">
    <source>
        <dbReference type="SAM" id="MobiDB-lite"/>
    </source>
</evidence>
<dbReference type="InterPro" id="IPR055236">
    <property type="entry name" value="EVH1_PP4R3"/>
</dbReference>
<feature type="compositionally biased region" description="Polar residues" evidence="4">
    <location>
        <begin position="1030"/>
        <end position="1039"/>
    </location>
</feature>
<dbReference type="PANTHER" id="PTHR23318:SF0">
    <property type="entry name" value="SERINE_THREONINE-PROTEIN PHOSPHATASE 4 REGULATORY SUBUNIT 3"/>
    <property type="match status" value="1"/>
</dbReference>
<dbReference type="GO" id="GO:0005654">
    <property type="term" value="C:nucleoplasm"/>
    <property type="evidence" value="ECO:0007669"/>
    <property type="project" value="TreeGrafter"/>
</dbReference>
<dbReference type="GO" id="GO:0030289">
    <property type="term" value="C:protein phosphatase 4 complex"/>
    <property type="evidence" value="ECO:0007669"/>
    <property type="project" value="TreeGrafter"/>
</dbReference>
<feature type="compositionally biased region" description="Acidic residues" evidence="4">
    <location>
        <begin position="42"/>
        <end position="62"/>
    </location>
</feature>
<feature type="region of interest" description="Disordered" evidence="4">
    <location>
        <begin position="1"/>
        <end position="168"/>
    </location>
</feature>
<dbReference type="Pfam" id="PF22972">
    <property type="entry name" value="EVH1_PP4R3"/>
    <property type="match status" value="1"/>
</dbReference>
<dbReference type="AlphaFoldDB" id="A0A8R1HW38"/>
<feature type="compositionally biased region" description="Low complexity" evidence="4">
    <location>
        <begin position="1090"/>
        <end position="1101"/>
    </location>
</feature>
<accession>A0A8R1HW38</accession>